<dbReference type="EMBL" id="CAJQZP010000200">
    <property type="protein sequence ID" value="CAG4945186.1"/>
    <property type="molecule type" value="Genomic_DNA"/>
</dbReference>
<feature type="compositionally biased region" description="Basic and acidic residues" evidence="1">
    <location>
        <begin position="1"/>
        <end position="11"/>
    </location>
</feature>
<keyword evidence="3" id="KW-1185">Reference proteome</keyword>
<comment type="caution">
    <text evidence="2">The sequence shown here is derived from an EMBL/GenBank/DDBJ whole genome shotgun (WGS) entry which is preliminary data.</text>
</comment>
<gene>
    <name evidence="2" type="ORF">PAPOLLO_LOCUS3033</name>
</gene>
<feature type="compositionally biased region" description="Low complexity" evidence="1">
    <location>
        <begin position="42"/>
        <end position="58"/>
    </location>
</feature>
<protein>
    <submittedName>
        <fullName evidence="2">(apollo) hypothetical protein</fullName>
    </submittedName>
</protein>
<sequence>MRQVKCRDQKGSRLRQRQHHQEQQLRQIQTLLRTLRPPRQGEVTTTTETTVATVTTAASEENGQKNEAAQKEATKKTPKDIPDKGVHGSAPTLKPKRVHGWCARSMNTTSSSARRRELEAREELARMELKQAQAAAKLARVRLALAQCEEEDSVDDEQEDRTAQVQY</sequence>
<dbReference type="Proteomes" id="UP000691718">
    <property type="component" value="Unassembled WGS sequence"/>
</dbReference>
<evidence type="ECO:0000313" key="2">
    <source>
        <dbReference type="EMBL" id="CAG4945186.1"/>
    </source>
</evidence>
<proteinExistence type="predicted"/>
<name>A0A8S3W7U0_PARAO</name>
<evidence type="ECO:0000256" key="1">
    <source>
        <dbReference type="SAM" id="MobiDB-lite"/>
    </source>
</evidence>
<dbReference type="AlphaFoldDB" id="A0A8S3W7U0"/>
<evidence type="ECO:0000313" key="3">
    <source>
        <dbReference type="Proteomes" id="UP000691718"/>
    </source>
</evidence>
<feature type="compositionally biased region" description="Basic and acidic residues" evidence="1">
    <location>
        <begin position="62"/>
        <end position="86"/>
    </location>
</feature>
<accession>A0A8S3W7U0</accession>
<organism evidence="2 3">
    <name type="scientific">Parnassius apollo</name>
    <name type="common">Apollo butterfly</name>
    <name type="synonym">Papilio apollo</name>
    <dbReference type="NCBI Taxonomy" id="110799"/>
    <lineage>
        <taxon>Eukaryota</taxon>
        <taxon>Metazoa</taxon>
        <taxon>Ecdysozoa</taxon>
        <taxon>Arthropoda</taxon>
        <taxon>Hexapoda</taxon>
        <taxon>Insecta</taxon>
        <taxon>Pterygota</taxon>
        <taxon>Neoptera</taxon>
        <taxon>Endopterygota</taxon>
        <taxon>Lepidoptera</taxon>
        <taxon>Glossata</taxon>
        <taxon>Ditrysia</taxon>
        <taxon>Papilionoidea</taxon>
        <taxon>Papilionidae</taxon>
        <taxon>Parnassiinae</taxon>
        <taxon>Parnassini</taxon>
        <taxon>Parnassius</taxon>
        <taxon>Parnassius</taxon>
    </lineage>
</organism>
<feature type="compositionally biased region" description="Low complexity" evidence="1">
    <location>
        <begin position="24"/>
        <end position="35"/>
    </location>
</feature>
<reference evidence="2" key="1">
    <citation type="submission" date="2021-04" db="EMBL/GenBank/DDBJ databases">
        <authorList>
            <person name="Tunstrom K."/>
        </authorList>
    </citation>
    <scope>NUCLEOTIDE SEQUENCE</scope>
</reference>
<feature type="region of interest" description="Disordered" evidence="1">
    <location>
        <begin position="1"/>
        <end position="119"/>
    </location>
</feature>